<accession>A0A645AT02</accession>
<name>A0A645AT02_9ZZZZ</name>
<gene>
    <name evidence="2" type="ORF">SDC9_103009</name>
</gene>
<proteinExistence type="predicted"/>
<reference evidence="2" key="1">
    <citation type="submission" date="2019-08" db="EMBL/GenBank/DDBJ databases">
        <authorList>
            <person name="Kucharzyk K."/>
            <person name="Murdoch R.W."/>
            <person name="Higgins S."/>
            <person name="Loffler F."/>
        </authorList>
    </citation>
    <scope>NUCLEOTIDE SEQUENCE</scope>
</reference>
<protein>
    <submittedName>
        <fullName evidence="2">Uncharacterized protein</fullName>
    </submittedName>
</protein>
<evidence type="ECO:0000256" key="1">
    <source>
        <dbReference type="SAM" id="MobiDB-lite"/>
    </source>
</evidence>
<feature type="compositionally biased region" description="Basic and acidic residues" evidence="1">
    <location>
        <begin position="1"/>
        <end position="10"/>
    </location>
</feature>
<sequence>MKNAHIETKKAAMTTGRTMRWNESPADFSATNSEFAESLPNPSSAARRQLIGMVNTTSLGM</sequence>
<dbReference type="AlphaFoldDB" id="A0A645AT02"/>
<evidence type="ECO:0000313" key="2">
    <source>
        <dbReference type="EMBL" id="MPM56207.1"/>
    </source>
</evidence>
<dbReference type="EMBL" id="VSSQ01015641">
    <property type="protein sequence ID" value="MPM56207.1"/>
    <property type="molecule type" value="Genomic_DNA"/>
</dbReference>
<comment type="caution">
    <text evidence="2">The sequence shown here is derived from an EMBL/GenBank/DDBJ whole genome shotgun (WGS) entry which is preliminary data.</text>
</comment>
<feature type="region of interest" description="Disordered" evidence="1">
    <location>
        <begin position="1"/>
        <end position="25"/>
    </location>
</feature>
<organism evidence="2">
    <name type="scientific">bioreactor metagenome</name>
    <dbReference type="NCBI Taxonomy" id="1076179"/>
    <lineage>
        <taxon>unclassified sequences</taxon>
        <taxon>metagenomes</taxon>
        <taxon>ecological metagenomes</taxon>
    </lineage>
</organism>